<name>A0ABY6HQJ7_9ARCH</name>
<feature type="transmembrane region" description="Helical" evidence="1">
    <location>
        <begin position="1604"/>
        <end position="1624"/>
    </location>
</feature>
<evidence type="ECO:0000256" key="1">
    <source>
        <dbReference type="SAM" id="Phobius"/>
    </source>
</evidence>
<dbReference type="InterPro" id="IPR003961">
    <property type="entry name" value="FN3_dom"/>
</dbReference>
<gene>
    <name evidence="3" type="ORF">NEF87_001029</name>
</gene>
<keyword evidence="1" id="KW-0812">Transmembrane</keyword>
<dbReference type="InterPro" id="IPR036116">
    <property type="entry name" value="FN3_sf"/>
</dbReference>
<keyword evidence="1" id="KW-1133">Transmembrane helix</keyword>
<dbReference type="SMART" id="SM00060">
    <property type="entry name" value="FN3"/>
    <property type="match status" value="15"/>
</dbReference>
<dbReference type="SUPFAM" id="SSF49265">
    <property type="entry name" value="Fibronectin type III"/>
    <property type="match status" value="5"/>
</dbReference>
<accession>A0ABY6HQJ7</accession>
<evidence type="ECO:0000313" key="4">
    <source>
        <dbReference type="Proteomes" id="UP001208689"/>
    </source>
</evidence>
<evidence type="ECO:0000313" key="3">
    <source>
        <dbReference type="EMBL" id="UYP44744.1"/>
    </source>
</evidence>
<dbReference type="PROSITE" id="PS50853">
    <property type="entry name" value="FN3"/>
    <property type="match status" value="2"/>
</dbReference>
<feature type="domain" description="Fibronectin type-III" evidence="2">
    <location>
        <begin position="516"/>
        <end position="612"/>
    </location>
</feature>
<reference evidence="3" key="1">
    <citation type="submission" date="2022-09" db="EMBL/GenBank/DDBJ databases">
        <title>Actin cytoskeleton and complex cell architecture in an #Asgard archaeon.</title>
        <authorList>
            <person name="Ponce Toledo R.I."/>
            <person name="Schleper C."/>
            <person name="Rodrigues Oliveira T."/>
            <person name="Wollweber F."/>
            <person name="Xu J."/>
            <person name="Rittmann S."/>
            <person name="Klingl A."/>
            <person name="Pilhofer M."/>
        </authorList>
    </citation>
    <scope>NUCLEOTIDE SEQUENCE</scope>
    <source>
        <strain evidence="3">B-35</strain>
    </source>
</reference>
<proteinExistence type="predicted"/>
<keyword evidence="1" id="KW-0472">Membrane</keyword>
<dbReference type="Proteomes" id="UP001208689">
    <property type="component" value="Chromosome"/>
</dbReference>
<feature type="domain" description="Fibronectin type-III" evidence="2">
    <location>
        <begin position="1090"/>
        <end position="1189"/>
    </location>
</feature>
<dbReference type="EMBL" id="CP104013">
    <property type="protein sequence ID" value="UYP44744.1"/>
    <property type="molecule type" value="Genomic_DNA"/>
</dbReference>
<evidence type="ECO:0000259" key="2">
    <source>
        <dbReference type="PROSITE" id="PS50853"/>
    </source>
</evidence>
<protein>
    <recommendedName>
        <fullName evidence="2">Fibronectin type-III domain-containing protein</fullName>
    </recommendedName>
</protein>
<keyword evidence="4" id="KW-1185">Reference proteome</keyword>
<sequence length="1632" mass="182298">MKQKGSFRCFYLLMILALNIIAGNVLSSNLPPNYIIPKSAGVDSPRLYAFPTRIDRDGDVYVDWVYVTGVSTYYVYRNTSQITSIEGLVPISSTTSSYFNDVDLLDGEYFYVIIASNGEENSSMSNCESVIIINSEPTTPSLYTISPSTDKDGDILIDWGSTSDTDMYYLFKDSSEITSIEGRPYYISTASSSYNDLDQPYGLYYYAVIASNENGNSTLSACRSVIVDPEEPSTPTMATFSAAVDFDGDIYVNWNDVSDVDTYYLYRNTSEITSLIGQTYHVSTIGSYHYEYDLLENTYYYAVVASNEYGNSELSNCESIQISYTVPATPVLSSFTINPDTDGDVHLDWNSISGADTYYIYRNDTAITSINGMAPYSSTSSSYFYDNDLENGNYYYVIRAENELGSSGISNCEHVQVIQSILPAPVLDSFSLEPDYDGNIQVEWDDIPETSTYYLFRSGSEILSTTGMQPLTTTSSSYFYEYNLQEGTYYYAVIASNEIGNSSLSNSEAVQIIRSVPNMPILSSISPNPDIDGIVRLSWSRSDRATSYLIYRNSTLITSLEDQVPLEVTSSTYYYDEGLDNGTYYYIVVAKNSNGKSPISNCESVLVTLLPPNAPSLSSISPNPNHDGIVNLNWNDVAEISKYYIYRSTSTIESLIGLNPIAITTSSYYDDYYLSDGTYYYVIVAANGNGNSIPSNCELVSIVNEPPEAPIIFGFSHSPDRDGDVTVDWYSINNADKYLVFRSFSNITSIEGMSPVSTTSSSIFHDYSLSDGTYYYVVVAVNHNGNSTMSNCEMIIVENCAPQPVELNSFSPNPDFDGEVEVDWGNSYDTAQYYIYRSTSEIISISGMEPVAITTSSYYYDNNLLDDTYYYVIVASNANGNSSISNCEAVSVTNIPPNAPILYEFYPQLDKDGDVEVDWNGVSDVEEYLIFRSNSIITTFEGMTPIAIRSSSYSYYYDNNLPDGTYYYVVVAVNKNGNSTMSNCEGVTVSHVPPNAPILYEFNPNPDNDGSVEVDWSSDYEADEFLVFRSSSVITSIEGMTPIAIRSSSYSYYYDNNLPDGIYHYVVIAVNENGNSTMSNCESVQIINTPPEAPRLYSFYPNPDHDGNVEVDWNSVDEADEYFIFRSTSTIASVEGMDPIAERSSSSTYFNDDNLPDGTYYYVVVACNHNGNSSISNCESVQVINTPPEAPRLSSFYPNPDHDGRVEVDWDYASDTQDYYVFRSISFITSVTGKVPIATTTSSYYYDENLPDGTYYYVIIAANKNGNSSISNCESVIVHNVPPEAPNLHEFYPLVDKDGDVKVDWNYIDEADEYHVYRSNTLITSIEGMAPIATRSPYSTYYYDYNLPNGIYYYVVVAVNGNGYSSLSQCQNVTVLLSAPDAPIVDEILPCIDRDGDVLINWGDDPDSDFYLVYRDSKEINTTDGLLPITSSPWSNYYDYDLLDGIYYYAIIAENGIGSSNLSNCVCVEVFNSLPLAPILDEFDPKNTTDYYIQLAWNYNPENTYYVYRDSVEIITIENLTPIDIVFSNNTYFYLNEGEMNYFVLVAENANGLSPMSNCVYIEHVYVDYYIDFDWDDEPDETYTAHDTSNGTSPTGRRSPSISFGSPGLVLLTLFGAVFVIITVNRNKKRPI</sequence>
<dbReference type="InterPro" id="IPR013783">
    <property type="entry name" value="Ig-like_fold"/>
</dbReference>
<organism evidence="3 4">
    <name type="scientific">Candidatus Lokiarchaeum ossiferum</name>
    <dbReference type="NCBI Taxonomy" id="2951803"/>
    <lineage>
        <taxon>Archaea</taxon>
        <taxon>Promethearchaeati</taxon>
        <taxon>Promethearchaeota</taxon>
        <taxon>Promethearchaeia</taxon>
        <taxon>Promethearchaeales</taxon>
        <taxon>Promethearchaeaceae</taxon>
        <taxon>Candidatus Lokiarchaeum</taxon>
    </lineage>
</organism>
<dbReference type="Gene3D" id="2.60.40.10">
    <property type="entry name" value="Immunoglobulins"/>
    <property type="match status" value="13"/>
</dbReference>
<dbReference type="CDD" id="cd00063">
    <property type="entry name" value="FN3"/>
    <property type="match status" value="1"/>
</dbReference>